<organism evidence="2 3">
    <name type="scientific">Tyrannus savana</name>
    <name type="common">Fork-tailed flycatcher</name>
    <name type="synonym">Muscivora tyrannus</name>
    <dbReference type="NCBI Taxonomy" id="137541"/>
    <lineage>
        <taxon>Eukaryota</taxon>
        <taxon>Metazoa</taxon>
        <taxon>Chordata</taxon>
        <taxon>Craniata</taxon>
        <taxon>Vertebrata</taxon>
        <taxon>Euteleostomi</taxon>
        <taxon>Archelosauria</taxon>
        <taxon>Archosauria</taxon>
        <taxon>Dinosauria</taxon>
        <taxon>Saurischia</taxon>
        <taxon>Theropoda</taxon>
        <taxon>Coelurosauria</taxon>
        <taxon>Aves</taxon>
        <taxon>Neognathae</taxon>
        <taxon>Neoaves</taxon>
        <taxon>Telluraves</taxon>
        <taxon>Australaves</taxon>
        <taxon>Passeriformes</taxon>
        <taxon>Tyrannidae</taxon>
        <taxon>Tyrannus</taxon>
    </lineage>
</organism>
<dbReference type="InterPro" id="IPR000463">
    <property type="entry name" value="Fatty_acid-bd"/>
</dbReference>
<feature type="domain" description="Cytosolic fatty-acid binding proteins" evidence="1">
    <location>
        <begin position="9"/>
        <end position="26"/>
    </location>
</feature>
<dbReference type="SUPFAM" id="SSF50814">
    <property type="entry name" value="Lipocalins"/>
    <property type="match status" value="1"/>
</dbReference>
<feature type="non-terminal residue" evidence="2">
    <location>
        <position position="107"/>
    </location>
</feature>
<keyword evidence="3" id="KW-1185">Reference proteome</keyword>
<dbReference type="GO" id="GO:0008289">
    <property type="term" value="F:lipid binding"/>
    <property type="evidence" value="ECO:0007669"/>
    <property type="project" value="InterPro"/>
</dbReference>
<dbReference type="Proteomes" id="UP000537779">
    <property type="component" value="Unassembled WGS sequence"/>
</dbReference>
<dbReference type="PROSITE" id="PS00214">
    <property type="entry name" value="FABP"/>
    <property type="match status" value="1"/>
</dbReference>
<comment type="caution">
    <text evidence="2">The sequence shown here is derived from an EMBL/GenBank/DDBJ whole genome shotgun (WGS) entry which is preliminary data.</text>
</comment>
<sequence length="107" mass="11594">PKGNMAFAGKYEFEGDENYDEFVKKIGKSGLGSSGVQVFTEYLIIEIPAIPGTLTLSLLQATVKMEDGKLVADFPNYRHTAEICGGKLVEISTSSGVVYKRTSKKIA</sequence>
<dbReference type="EMBL" id="VXAW01011024">
    <property type="protein sequence ID" value="NXM07028.1"/>
    <property type="molecule type" value="Genomic_DNA"/>
</dbReference>
<dbReference type="InterPro" id="IPR012674">
    <property type="entry name" value="Calycin"/>
</dbReference>
<evidence type="ECO:0000259" key="1">
    <source>
        <dbReference type="PROSITE" id="PS00214"/>
    </source>
</evidence>
<evidence type="ECO:0000313" key="3">
    <source>
        <dbReference type="Proteomes" id="UP000537779"/>
    </source>
</evidence>
<accession>A0A7L0XV11</accession>
<evidence type="ECO:0000313" key="2">
    <source>
        <dbReference type="EMBL" id="NXM07028.1"/>
    </source>
</evidence>
<feature type="non-terminal residue" evidence="2">
    <location>
        <position position="1"/>
    </location>
</feature>
<reference evidence="2 3" key="1">
    <citation type="submission" date="2019-09" db="EMBL/GenBank/DDBJ databases">
        <title>Bird 10,000 Genomes (B10K) Project - Family phase.</title>
        <authorList>
            <person name="Zhang G."/>
        </authorList>
    </citation>
    <scope>NUCLEOTIDE SEQUENCE [LARGE SCALE GENOMIC DNA]</scope>
    <source>
        <strain evidence="2">B10K-DU-001-37</strain>
        <tissue evidence="2">Muscle</tissue>
    </source>
</reference>
<protein>
    <submittedName>
        <fullName evidence="2">FABP6 protein</fullName>
    </submittedName>
</protein>
<dbReference type="AlphaFoldDB" id="A0A7L0XV11"/>
<proteinExistence type="predicted"/>
<dbReference type="Gene3D" id="2.40.128.20">
    <property type="match status" value="1"/>
</dbReference>
<gene>
    <name evidence="2" type="primary">Fabp6</name>
    <name evidence="2" type="ORF">TYRSAV_R11867</name>
</gene>
<dbReference type="Pfam" id="PF14651">
    <property type="entry name" value="Lipocalin_7"/>
    <property type="match status" value="2"/>
</dbReference>
<name>A0A7L0XV11_TYRSA</name>